<gene>
    <name evidence="1" type="ORF">SARC_15885</name>
</gene>
<evidence type="ECO:0000313" key="2">
    <source>
        <dbReference type="Proteomes" id="UP000054560"/>
    </source>
</evidence>
<dbReference type="EMBL" id="KQ248523">
    <property type="protein sequence ID" value="KNC71575.1"/>
    <property type="molecule type" value="Genomic_DNA"/>
</dbReference>
<dbReference type="AlphaFoldDB" id="A0A0L0F4E5"/>
<proteinExistence type="predicted"/>
<dbReference type="RefSeq" id="XP_014145477.1">
    <property type="nucleotide sequence ID" value="XM_014290002.1"/>
</dbReference>
<organism evidence="1 2">
    <name type="scientific">Sphaeroforma arctica JP610</name>
    <dbReference type="NCBI Taxonomy" id="667725"/>
    <lineage>
        <taxon>Eukaryota</taxon>
        <taxon>Ichthyosporea</taxon>
        <taxon>Ichthyophonida</taxon>
        <taxon>Sphaeroforma</taxon>
    </lineage>
</organism>
<protein>
    <recommendedName>
        <fullName evidence="3">Right handed beta helix domain-containing protein</fullName>
    </recommendedName>
</protein>
<accession>A0A0L0F4E5</accession>
<feature type="non-terminal residue" evidence="1">
    <location>
        <position position="132"/>
    </location>
</feature>
<evidence type="ECO:0000313" key="1">
    <source>
        <dbReference type="EMBL" id="KNC71575.1"/>
    </source>
</evidence>
<evidence type="ECO:0008006" key="3">
    <source>
        <dbReference type="Google" id="ProtNLM"/>
    </source>
</evidence>
<reference evidence="1 2" key="1">
    <citation type="submission" date="2011-02" db="EMBL/GenBank/DDBJ databases">
        <title>The Genome Sequence of Sphaeroforma arctica JP610.</title>
        <authorList>
            <consortium name="The Broad Institute Genome Sequencing Platform"/>
            <person name="Russ C."/>
            <person name="Cuomo C."/>
            <person name="Young S.K."/>
            <person name="Zeng Q."/>
            <person name="Gargeya S."/>
            <person name="Alvarado L."/>
            <person name="Berlin A."/>
            <person name="Chapman S.B."/>
            <person name="Chen Z."/>
            <person name="Freedman E."/>
            <person name="Gellesch M."/>
            <person name="Goldberg J."/>
            <person name="Griggs A."/>
            <person name="Gujja S."/>
            <person name="Heilman E."/>
            <person name="Heiman D."/>
            <person name="Howarth C."/>
            <person name="Mehta T."/>
            <person name="Neiman D."/>
            <person name="Pearson M."/>
            <person name="Roberts A."/>
            <person name="Saif S."/>
            <person name="Shea T."/>
            <person name="Shenoy N."/>
            <person name="Sisk P."/>
            <person name="Stolte C."/>
            <person name="Sykes S."/>
            <person name="White J."/>
            <person name="Yandava C."/>
            <person name="Burger G."/>
            <person name="Gray M.W."/>
            <person name="Holland P.W.H."/>
            <person name="King N."/>
            <person name="Lang F.B.F."/>
            <person name="Roger A.J."/>
            <person name="Ruiz-Trillo I."/>
            <person name="Haas B."/>
            <person name="Nusbaum C."/>
            <person name="Birren B."/>
        </authorList>
    </citation>
    <scope>NUCLEOTIDE SEQUENCE [LARGE SCALE GENOMIC DNA]</scope>
    <source>
        <strain evidence="1 2">JP610</strain>
    </source>
</reference>
<keyword evidence="2" id="KW-1185">Reference proteome</keyword>
<sequence>MNATNVTCIDHTSRDGSGLFIDRGKLSYIKNSRFERNYADEKGASVRSKNGGLVIDACVFIESHSDLGGAVHGRLNVTVTNSAFNSTTAQTHGGAVYSHADIVVRMSTFSNSMAANSGGSLYTNDGAVVVTN</sequence>
<dbReference type="InterPro" id="IPR011050">
    <property type="entry name" value="Pectin_lyase_fold/virulence"/>
</dbReference>
<dbReference type="GeneID" id="25916389"/>
<name>A0A0L0F4E5_9EUKA</name>
<dbReference type="Proteomes" id="UP000054560">
    <property type="component" value="Unassembled WGS sequence"/>
</dbReference>
<dbReference type="SUPFAM" id="SSF51126">
    <property type="entry name" value="Pectin lyase-like"/>
    <property type="match status" value="1"/>
</dbReference>